<organism evidence="1 2">
    <name type="scientific">Dreissena polymorpha</name>
    <name type="common">Zebra mussel</name>
    <name type="synonym">Mytilus polymorpha</name>
    <dbReference type="NCBI Taxonomy" id="45954"/>
    <lineage>
        <taxon>Eukaryota</taxon>
        <taxon>Metazoa</taxon>
        <taxon>Spiralia</taxon>
        <taxon>Lophotrochozoa</taxon>
        <taxon>Mollusca</taxon>
        <taxon>Bivalvia</taxon>
        <taxon>Autobranchia</taxon>
        <taxon>Heteroconchia</taxon>
        <taxon>Euheterodonta</taxon>
        <taxon>Imparidentia</taxon>
        <taxon>Neoheterodontei</taxon>
        <taxon>Myida</taxon>
        <taxon>Dreissenoidea</taxon>
        <taxon>Dreissenidae</taxon>
        <taxon>Dreissena</taxon>
    </lineage>
</organism>
<gene>
    <name evidence="1" type="ORF">DPMN_188705</name>
</gene>
<name>A0A9D4IBK6_DREPO</name>
<accession>A0A9D4IBK6</accession>
<dbReference type="EMBL" id="JAIWYP010000010">
    <property type="protein sequence ID" value="KAH3754047.1"/>
    <property type="molecule type" value="Genomic_DNA"/>
</dbReference>
<sequence length="65" mass="7813">MCYSWDISRLVEVRWLGLEKHQQTKGIKQFYGQFEGIIDKVPKKDILIIQCHWNAKVGKDTYQDW</sequence>
<reference evidence="1" key="1">
    <citation type="journal article" date="2019" name="bioRxiv">
        <title>The Genome of the Zebra Mussel, Dreissena polymorpha: A Resource for Invasive Species Research.</title>
        <authorList>
            <person name="McCartney M.A."/>
            <person name="Auch B."/>
            <person name="Kono T."/>
            <person name="Mallez S."/>
            <person name="Zhang Y."/>
            <person name="Obille A."/>
            <person name="Becker A."/>
            <person name="Abrahante J.E."/>
            <person name="Garbe J."/>
            <person name="Badalamenti J.P."/>
            <person name="Herman A."/>
            <person name="Mangelson H."/>
            <person name="Liachko I."/>
            <person name="Sullivan S."/>
            <person name="Sone E.D."/>
            <person name="Koren S."/>
            <person name="Silverstein K.A.T."/>
            <person name="Beckman K.B."/>
            <person name="Gohl D.M."/>
        </authorList>
    </citation>
    <scope>NUCLEOTIDE SEQUENCE</scope>
    <source>
        <strain evidence="1">Duluth1</strain>
        <tissue evidence="1">Whole animal</tissue>
    </source>
</reference>
<dbReference type="AlphaFoldDB" id="A0A9D4IBK6"/>
<proteinExistence type="predicted"/>
<comment type="caution">
    <text evidence="1">The sequence shown here is derived from an EMBL/GenBank/DDBJ whole genome shotgun (WGS) entry which is preliminary data.</text>
</comment>
<evidence type="ECO:0000313" key="1">
    <source>
        <dbReference type="EMBL" id="KAH3754047.1"/>
    </source>
</evidence>
<dbReference type="Proteomes" id="UP000828390">
    <property type="component" value="Unassembled WGS sequence"/>
</dbReference>
<evidence type="ECO:0000313" key="2">
    <source>
        <dbReference type="Proteomes" id="UP000828390"/>
    </source>
</evidence>
<protein>
    <submittedName>
        <fullName evidence="1">Uncharacterized protein</fullName>
    </submittedName>
</protein>
<reference evidence="1" key="2">
    <citation type="submission" date="2020-11" db="EMBL/GenBank/DDBJ databases">
        <authorList>
            <person name="McCartney M.A."/>
            <person name="Auch B."/>
            <person name="Kono T."/>
            <person name="Mallez S."/>
            <person name="Becker A."/>
            <person name="Gohl D.M."/>
            <person name="Silverstein K.A.T."/>
            <person name="Koren S."/>
            <person name="Bechman K.B."/>
            <person name="Herman A."/>
            <person name="Abrahante J.E."/>
            <person name="Garbe J."/>
        </authorList>
    </citation>
    <scope>NUCLEOTIDE SEQUENCE</scope>
    <source>
        <strain evidence="1">Duluth1</strain>
        <tissue evidence="1">Whole animal</tissue>
    </source>
</reference>
<keyword evidence="2" id="KW-1185">Reference proteome</keyword>